<dbReference type="InParanoid" id="M4B4W2"/>
<name>M4B4W2_HYAAE</name>
<evidence type="ECO:0000313" key="1">
    <source>
        <dbReference type="EnsemblProtists" id="HpaP801312"/>
    </source>
</evidence>
<keyword evidence="2" id="KW-1185">Reference proteome</keyword>
<dbReference type="HOGENOM" id="CLU_2547432_0_0_1"/>
<dbReference type="AlphaFoldDB" id="M4B4W2"/>
<accession>M4B4W2</accession>
<organism evidence="1 2">
    <name type="scientific">Hyaloperonospora arabidopsidis (strain Emoy2)</name>
    <name type="common">Downy mildew agent</name>
    <name type="synonym">Peronospora arabidopsidis</name>
    <dbReference type="NCBI Taxonomy" id="559515"/>
    <lineage>
        <taxon>Eukaryota</taxon>
        <taxon>Sar</taxon>
        <taxon>Stramenopiles</taxon>
        <taxon>Oomycota</taxon>
        <taxon>Peronosporomycetes</taxon>
        <taxon>Peronosporales</taxon>
        <taxon>Peronosporaceae</taxon>
        <taxon>Hyaloperonospora</taxon>
    </lineage>
</organism>
<dbReference type="Proteomes" id="UP000011713">
    <property type="component" value="Unassembled WGS sequence"/>
</dbReference>
<dbReference type="VEuPathDB" id="FungiDB:HpaG801312"/>
<reference evidence="2" key="1">
    <citation type="journal article" date="2010" name="Science">
        <title>Signatures of adaptation to obligate biotrophy in the Hyaloperonospora arabidopsidis genome.</title>
        <authorList>
            <person name="Baxter L."/>
            <person name="Tripathy S."/>
            <person name="Ishaque N."/>
            <person name="Boot N."/>
            <person name="Cabral A."/>
            <person name="Kemen E."/>
            <person name="Thines M."/>
            <person name="Ah-Fong A."/>
            <person name="Anderson R."/>
            <person name="Badejoko W."/>
            <person name="Bittner-Eddy P."/>
            <person name="Boore J.L."/>
            <person name="Chibucos M.C."/>
            <person name="Coates M."/>
            <person name="Dehal P."/>
            <person name="Delehaunty K."/>
            <person name="Dong S."/>
            <person name="Downton P."/>
            <person name="Dumas B."/>
            <person name="Fabro G."/>
            <person name="Fronick C."/>
            <person name="Fuerstenberg S.I."/>
            <person name="Fulton L."/>
            <person name="Gaulin E."/>
            <person name="Govers F."/>
            <person name="Hughes L."/>
            <person name="Humphray S."/>
            <person name="Jiang R.H."/>
            <person name="Judelson H."/>
            <person name="Kamoun S."/>
            <person name="Kyung K."/>
            <person name="Meijer H."/>
            <person name="Minx P."/>
            <person name="Morris P."/>
            <person name="Nelson J."/>
            <person name="Phuntumart V."/>
            <person name="Qutob D."/>
            <person name="Rehmany A."/>
            <person name="Rougon-Cardoso A."/>
            <person name="Ryden P."/>
            <person name="Torto-Alalibo T."/>
            <person name="Studholme D."/>
            <person name="Wang Y."/>
            <person name="Win J."/>
            <person name="Wood J."/>
            <person name="Clifton S.W."/>
            <person name="Rogers J."/>
            <person name="Van den Ackerveken G."/>
            <person name="Jones J.D."/>
            <person name="McDowell J.M."/>
            <person name="Beynon J."/>
            <person name="Tyler B.M."/>
        </authorList>
    </citation>
    <scope>NUCLEOTIDE SEQUENCE [LARGE SCALE GENOMIC DNA]</scope>
    <source>
        <strain evidence="2">Emoy2</strain>
    </source>
</reference>
<proteinExistence type="predicted"/>
<protein>
    <submittedName>
        <fullName evidence="1">Uncharacterized protein</fullName>
    </submittedName>
</protein>
<evidence type="ECO:0000313" key="2">
    <source>
        <dbReference type="Proteomes" id="UP000011713"/>
    </source>
</evidence>
<dbReference type="EMBL" id="JH598325">
    <property type="status" value="NOT_ANNOTATED_CDS"/>
    <property type="molecule type" value="Genomic_DNA"/>
</dbReference>
<sequence length="83" mass="9017">MSSADPALIRNAMESATPAPIVSIESVEPEGAAEFGNYKWAVTFASTECPEGLKRTRMLSVTTNDFVLEMGVYHPEDQLSHSV</sequence>
<dbReference type="EnsemblProtists" id="HpaT801312">
    <property type="protein sequence ID" value="HpaP801312"/>
    <property type="gene ID" value="HpaG801312"/>
</dbReference>
<reference evidence="1" key="2">
    <citation type="submission" date="2015-06" db="UniProtKB">
        <authorList>
            <consortium name="EnsemblProtists"/>
        </authorList>
    </citation>
    <scope>IDENTIFICATION</scope>
    <source>
        <strain evidence="1">Emoy2</strain>
    </source>
</reference>